<dbReference type="PRINTS" id="PR00112">
    <property type="entry name" value="ACYLPHPHTASE"/>
</dbReference>
<evidence type="ECO:0000256" key="3">
    <source>
        <dbReference type="ARBA" id="ARBA00015991"/>
    </source>
</evidence>
<keyword evidence="5 6" id="KW-0378">Hydrolase</keyword>
<feature type="domain" description="Acylphosphatase-like" evidence="8">
    <location>
        <begin position="5"/>
        <end position="90"/>
    </location>
</feature>
<name>A0ABQ1R1T1_9ALTE</name>
<comment type="similarity">
    <text evidence="1 7">Belongs to the acylphosphatase family.</text>
</comment>
<dbReference type="InterPro" id="IPR020456">
    <property type="entry name" value="Acylphosphatase"/>
</dbReference>
<organism evidence="9 10">
    <name type="scientific">Lacimicrobium alkaliphilum</name>
    <dbReference type="NCBI Taxonomy" id="1526571"/>
    <lineage>
        <taxon>Bacteria</taxon>
        <taxon>Pseudomonadati</taxon>
        <taxon>Pseudomonadota</taxon>
        <taxon>Gammaproteobacteria</taxon>
        <taxon>Alteromonadales</taxon>
        <taxon>Alteromonadaceae</taxon>
        <taxon>Lacimicrobium</taxon>
    </lineage>
</organism>
<dbReference type="InterPro" id="IPR036046">
    <property type="entry name" value="Acylphosphatase-like_dom_sf"/>
</dbReference>
<dbReference type="SUPFAM" id="SSF54975">
    <property type="entry name" value="Acylphosphatase/BLUF domain-like"/>
    <property type="match status" value="1"/>
</dbReference>
<dbReference type="PROSITE" id="PS00150">
    <property type="entry name" value="ACYLPHOSPHATASE_1"/>
    <property type="match status" value="1"/>
</dbReference>
<keyword evidence="10" id="KW-1185">Reference proteome</keyword>
<evidence type="ECO:0000256" key="4">
    <source>
        <dbReference type="ARBA" id="ARBA00047645"/>
    </source>
</evidence>
<feature type="active site" evidence="5">
    <location>
        <position position="38"/>
    </location>
</feature>
<dbReference type="InterPro" id="IPR001792">
    <property type="entry name" value="Acylphosphatase-like_dom"/>
</dbReference>
<comment type="catalytic activity">
    <reaction evidence="4 5 6">
        <text>an acyl phosphate + H2O = a carboxylate + phosphate + H(+)</text>
        <dbReference type="Rhea" id="RHEA:14965"/>
        <dbReference type="ChEBI" id="CHEBI:15377"/>
        <dbReference type="ChEBI" id="CHEBI:15378"/>
        <dbReference type="ChEBI" id="CHEBI:29067"/>
        <dbReference type="ChEBI" id="CHEBI:43474"/>
        <dbReference type="ChEBI" id="CHEBI:59918"/>
        <dbReference type="EC" id="3.6.1.7"/>
    </reaction>
</comment>
<evidence type="ECO:0000313" key="9">
    <source>
        <dbReference type="EMBL" id="GGD51986.1"/>
    </source>
</evidence>
<dbReference type="NCBIfam" id="NF011000">
    <property type="entry name" value="PRK14426.1"/>
    <property type="match status" value="1"/>
</dbReference>
<evidence type="ECO:0000259" key="8">
    <source>
        <dbReference type="PROSITE" id="PS51160"/>
    </source>
</evidence>
<sequence>MSQQCIKVRVTGKVQGVFFRRTTQQQAQELGVTGYAKNLSDGSVEVLACGEPEKLEKLKEFLHQGPPASEVSNTDVTVVESEVPDTFRVL</sequence>
<dbReference type="PROSITE" id="PS00151">
    <property type="entry name" value="ACYLPHOSPHATASE_2"/>
    <property type="match status" value="1"/>
</dbReference>
<comment type="caution">
    <text evidence="9">The sequence shown here is derived from an EMBL/GenBank/DDBJ whole genome shotgun (WGS) entry which is preliminary data.</text>
</comment>
<dbReference type="Proteomes" id="UP000614272">
    <property type="component" value="Unassembled WGS sequence"/>
</dbReference>
<dbReference type="PROSITE" id="PS51160">
    <property type="entry name" value="ACYLPHOSPHATASE_3"/>
    <property type="match status" value="1"/>
</dbReference>
<gene>
    <name evidence="9" type="primary">yccX</name>
    <name evidence="9" type="ORF">GCM10011357_04850</name>
</gene>
<evidence type="ECO:0000313" key="10">
    <source>
        <dbReference type="Proteomes" id="UP000614272"/>
    </source>
</evidence>
<reference evidence="10" key="1">
    <citation type="journal article" date="2019" name="Int. J. Syst. Evol. Microbiol.">
        <title>The Global Catalogue of Microorganisms (GCM) 10K type strain sequencing project: providing services to taxonomists for standard genome sequencing and annotation.</title>
        <authorList>
            <consortium name="The Broad Institute Genomics Platform"/>
            <consortium name="The Broad Institute Genome Sequencing Center for Infectious Disease"/>
            <person name="Wu L."/>
            <person name="Ma J."/>
        </authorList>
    </citation>
    <scope>NUCLEOTIDE SEQUENCE [LARGE SCALE GENOMIC DNA]</scope>
    <source>
        <strain evidence="10">CGMCC 1.12923</strain>
    </source>
</reference>
<dbReference type="Pfam" id="PF00708">
    <property type="entry name" value="Acylphosphatase"/>
    <property type="match status" value="1"/>
</dbReference>
<dbReference type="Gene3D" id="3.30.70.100">
    <property type="match status" value="1"/>
</dbReference>
<dbReference type="RefSeq" id="WP_099033337.1">
    <property type="nucleotide sequence ID" value="NZ_BMGJ01000002.1"/>
</dbReference>
<accession>A0ABQ1R1T1</accession>
<evidence type="ECO:0000256" key="2">
    <source>
        <dbReference type="ARBA" id="ARBA00012150"/>
    </source>
</evidence>
<proteinExistence type="inferred from homology"/>
<dbReference type="PANTHER" id="PTHR47268">
    <property type="entry name" value="ACYLPHOSPHATASE"/>
    <property type="match status" value="1"/>
</dbReference>
<evidence type="ECO:0000256" key="1">
    <source>
        <dbReference type="ARBA" id="ARBA00005614"/>
    </source>
</evidence>
<protein>
    <recommendedName>
        <fullName evidence="3 5">Acylphosphatase</fullName>
        <ecNumber evidence="2 5">3.6.1.7</ecNumber>
    </recommendedName>
</protein>
<feature type="active site" evidence="5">
    <location>
        <position position="20"/>
    </location>
</feature>
<dbReference type="EMBL" id="BMGJ01000002">
    <property type="protein sequence ID" value="GGD51986.1"/>
    <property type="molecule type" value="Genomic_DNA"/>
</dbReference>
<dbReference type="InterPro" id="IPR017968">
    <property type="entry name" value="Acylphosphatase_CS"/>
</dbReference>
<evidence type="ECO:0000256" key="7">
    <source>
        <dbReference type="RuleBase" id="RU004168"/>
    </source>
</evidence>
<dbReference type="EC" id="3.6.1.7" evidence="2 5"/>
<evidence type="ECO:0000256" key="6">
    <source>
        <dbReference type="RuleBase" id="RU000553"/>
    </source>
</evidence>
<dbReference type="PANTHER" id="PTHR47268:SF4">
    <property type="entry name" value="ACYLPHOSPHATASE"/>
    <property type="match status" value="1"/>
</dbReference>
<evidence type="ECO:0000256" key="5">
    <source>
        <dbReference type="PROSITE-ProRule" id="PRU00520"/>
    </source>
</evidence>